<dbReference type="Gene3D" id="3.40.50.11440">
    <property type="match status" value="1"/>
</dbReference>
<comment type="caution">
    <text evidence="1">The sequence shown here is derived from an EMBL/GenBank/DDBJ whole genome shotgun (WGS) entry which is preliminary data.</text>
</comment>
<organism evidence="1">
    <name type="scientific">marine sediment metagenome</name>
    <dbReference type="NCBI Taxonomy" id="412755"/>
    <lineage>
        <taxon>unclassified sequences</taxon>
        <taxon>metagenomes</taxon>
        <taxon>ecological metagenomes</taxon>
    </lineage>
</organism>
<sequence>MPCFPKIFRLRQIFDAPRVDDVPGEVHAQLARLQLDKRVQPGQRVAITAGSRGIVNIPVIIRAIVEHLKGLGARPLVVPAMGSHGGGTAEGQRRVIESYGITEEFIGCPIRAGMETVVVCQTAEGFPVHFDR</sequence>
<feature type="non-terminal residue" evidence="1">
    <location>
        <position position="132"/>
    </location>
</feature>
<name>X0TU65_9ZZZZ</name>
<protein>
    <recommendedName>
        <fullName evidence="2">LarA-like N-terminal domain-containing protein</fullName>
    </recommendedName>
</protein>
<evidence type="ECO:0008006" key="2">
    <source>
        <dbReference type="Google" id="ProtNLM"/>
    </source>
</evidence>
<proteinExistence type="predicted"/>
<accession>X0TU65</accession>
<reference evidence="1" key="1">
    <citation type="journal article" date="2014" name="Front. Microbiol.">
        <title>High frequency of phylogenetically diverse reductive dehalogenase-homologous genes in deep subseafloor sedimentary metagenomes.</title>
        <authorList>
            <person name="Kawai M."/>
            <person name="Futagami T."/>
            <person name="Toyoda A."/>
            <person name="Takaki Y."/>
            <person name="Nishi S."/>
            <person name="Hori S."/>
            <person name="Arai W."/>
            <person name="Tsubouchi T."/>
            <person name="Morono Y."/>
            <person name="Uchiyama I."/>
            <person name="Ito T."/>
            <person name="Fujiyama A."/>
            <person name="Inagaki F."/>
            <person name="Takami H."/>
        </authorList>
    </citation>
    <scope>NUCLEOTIDE SEQUENCE</scope>
    <source>
        <strain evidence="1">Expedition CK06-06</strain>
    </source>
</reference>
<dbReference type="EMBL" id="BARS01012933">
    <property type="protein sequence ID" value="GAF91712.1"/>
    <property type="molecule type" value="Genomic_DNA"/>
</dbReference>
<evidence type="ECO:0000313" key="1">
    <source>
        <dbReference type="EMBL" id="GAF91712.1"/>
    </source>
</evidence>
<gene>
    <name evidence="1" type="ORF">S01H1_22772</name>
</gene>
<dbReference type="AlphaFoldDB" id="X0TU65"/>